<gene>
    <name evidence="1" type="ORF">LCGC14_1385790</name>
</gene>
<proteinExistence type="predicted"/>
<evidence type="ECO:0000313" key="1">
    <source>
        <dbReference type="EMBL" id="KKM75873.1"/>
    </source>
</evidence>
<accession>A0A0F9K1L8</accession>
<organism evidence="1">
    <name type="scientific">marine sediment metagenome</name>
    <dbReference type="NCBI Taxonomy" id="412755"/>
    <lineage>
        <taxon>unclassified sequences</taxon>
        <taxon>metagenomes</taxon>
        <taxon>ecological metagenomes</taxon>
    </lineage>
</organism>
<protein>
    <submittedName>
        <fullName evidence="1">Uncharacterized protein</fullName>
    </submittedName>
</protein>
<comment type="caution">
    <text evidence="1">The sequence shown here is derived from an EMBL/GenBank/DDBJ whole genome shotgun (WGS) entry which is preliminary data.</text>
</comment>
<dbReference type="AlphaFoldDB" id="A0A0F9K1L8"/>
<name>A0A0F9K1L8_9ZZZZ</name>
<reference evidence="1" key="1">
    <citation type="journal article" date="2015" name="Nature">
        <title>Complex archaea that bridge the gap between prokaryotes and eukaryotes.</title>
        <authorList>
            <person name="Spang A."/>
            <person name="Saw J.H."/>
            <person name="Jorgensen S.L."/>
            <person name="Zaremba-Niedzwiedzka K."/>
            <person name="Martijn J."/>
            <person name="Lind A.E."/>
            <person name="van Eijk R."/>
            <person name="Schleper C."/>
            <person name="Guy L."/>
            <person name="Ettema T.J."/>
        </authorList>
    </citation>
    <scope>NUCLEOTIDE SEQUENCE</scope>
</reference>
<dbReference type="EMBL" id="LAZR01008900">
    <property type="protein sequence ID" value="KKM75873.1"/>
    <property type="molecule type" value="Genomic_DNA"/>
</dbReference>
<sequence>DIICNFMKISKTVRGGDYHKGGDFIEPSFEKGLEEFRTYLKYIPALDILGRIQGQK</sequence>
<feature type="non-terminal residue" evidence="1">
    <location>
        <position position="1"/>
    </location>
</feature>